<keyword evidence="4 5" id="KW-0472">Membrane</keyword>
<name>A0A086XZV5_9RHOB</name>
<dbReference type="eggNOG" id="COG2314">
    <property type="taxonomic scope" value="Bacteria"/>
</dbReference>
<evidence type="ECO:0000256" key="4">
    <source>
        <dbReference type="ARBA" id="ARBA00023136"/>
    </source>
</evidence>
<evidence type="ECO:0000256" key="3">
    <source>
        <dbReference type="ARBA" id="ARBA00022989"/>
    </source>
</evidence>
<dbReference type="OrthoDB" id="2004788at2"/>
<proteinExistence type="predicted"/>
<reference evidence="7 8" key="1">
    <citation type="submission" date="2014-03" db="EMBL/GenBank/DDBJ databases">
        <title>Genome of Paenirhodobacter enshiensis DW2-9.</title>
        <authorList>
            <person name="Wang D."/>
            <person name="Wang G."/>
        </authorList>
    </citation>
    <scope>NUCLEOTIDE SEQUENCE [LARGE SCALE GENOMIC DNA]</scope>
    <source>
        <strain evidence="7 8">DW2-9</strain>
    </source>
</reference>
<feature type="domain" description="TM2" evidence="6">
    <location>
        <begin position="17"/>
        <end position="63"/>
    </location>
</feature>
<sequence>MSDTRDLYIEQRIANERKSTLVAYLLWFFLGFFGVHRFYLGRWLSGLLMLVLFGIGSALTFIGVGYVLIGVVALWWLIDALLIPAMIAGDMSAMRMRMRAGYDG</sequence>
<evidence type="ECO:0000313" key="8">
    <source>
        <dbReference type="Proteomes" id="UP000028824"/>
    </source>
</evidence>
<protein>
    <submittedName>
        <fullName evidence="7">Membrane protein</fullName>
    </submittedName>
</protein>
<dbReference type="InterPro" id="IPR007829">
    <property type="entry name" value="TM2"/>
</dbReference>
<dbReference type="PANTHER" id="PTHR21016:SF25">
    <property type="entry name" value="TM2 DOMAIN-CONTAINING PROTEIN DDB_G0277895-RELATED"/>
    <property type="match status" value="1"/>
</dbReference>
<dbReference type="Proteomes" id="UP000028824">
    <property type="component" value="Unassembled WGS sequence"/>
</dbReference>
<keyword evidence="3 5" id="KW-1133">Transmembrane helix</keyword>
<keyword evidence="8" id="KW-1185">Reference proteome</keyword>
<evidence type="ECO:0000256" key="2">
    <source>
        <dbReference type="ARBA" id="ARBA00022692"/>
    </source>
</evidence>
<comment type="caution">
    <text evidence="7">The sequence shown here is derived from an EMBL/GenBank/DDBJ whole genome shotgun (WGS) entry which is preliminary data.</text>
</comment>
<dbReference type="AlphaFoldDB" id="A0A086XZV5"/>
<dbReference type="EMBL" id="JFZB01000009">
    <property type="protein sequence ID" value="KFI27555.1"/>
    <property type="molecule type" value="Genomic_DNA"/>
</dbReference>
<comment type="subcellular location">
    <subcellularLocation>
        <location evidence="1">Membrane</location>
        <topology evidence="1">Multi-pass membrane protein</topology>
    </subcellularLocation>
</comment>
<dbReference type="STRING" id="1105367.CG50_16270"/>
<feature type="transmembrane region" description="Helical" evidence="5">
    <location>
        <begin position="47"/>
        <end position="68"/>
    </location>
</feature>
<accession>A0A086XZV5</accession>
<dbReference type="GO" id="GO:0016020">
    <property type="term" value="C:membrane"/>
    <property type="evidence" value="ECO:0007669"/>
    <property type="project" value="UniProtKB-SubCell"/>
</dbReference>
<dbReference type="Pfam" id="PF05154">
    <property type="entry name" value="TM2"/>
    <property type="match status" value="1"/>
</dbReference>
<evidence type="ECO:0000256" key="5">
    <source>
        <dbReference type="SAM" id="Phobius"/>
    </source>
</evidence>
<evidence type="ECO:0000313" key="7">
    <source>
        <dbReference type="EMBL" id="KFI27555.1"/>
    </source>
</evidence>
<evidence type="ECO:0000256" key="1">
    <source>
        <dbReference type="ARBA" id="ARBA00004141"/>
    </source>
</evidence>
<dbReference type="InterPro" id="IPR050932">
    <property type="entry name" value="TM2D1-3-like"/>
</dbReference>
<dbReference type="PANTHER" id="PTHR21016">
    <property type="entry name" value="BETA-AMYLOID BINDING PROTEIN-RELATED"/>
    <property type="match status" value="1"/>
</dbReference>
<keyword evidence="2 5" id="KW-0812">Transmembrane</keyword>
<evidence type="ECO:0000259" key="6">
    <source>
        <dbReference type="Pfam" id="PF05154"/>
    </source>
</evidence>
<gene>
    <name evidence="7" type="ORF">CG50_16270</name>
</gene>
<dbReference type="RefSeq" id="WP_036636598.1">
    <property type="nucleotide sequence ID" value="NZ_JAYRMG010000001.1"/>
</dbReference>
<organism evidence="7 8">
    <name type="scientific">Paenirhodobacter enshiensis</name>
    <dbReference type="NCBI Taxonomy" id="1105367"/>
    <lineage>
        <taxon>Bacteria</taxon>
        <taxon>Pseudomonadati</taxon>
        <taxon>Pseudomonadota</taxon>
        <taxon>Alphaproteobacteria</taxon>
        <taxon>Rhodobacterales</taxon>
        <taxon>Rhodobacter group</taxon>
        <taxon>Paenirhodobacter</taxon>
    </lineage>
</organism>
<feature type="transmembrane region" description="Helical" evidence="5">
    <location>
        <begin position="20"/>
        <end position="40"/>
    </location>
</feature>